<gene>
    <name evidence="2" type="ORF">FYJ33_12835</name>
</gene>
<protein>
    <submittedName>
        <fullName evidence="2">Uncharacterized protein</fullName>
    </submittedName>
</protein>
<dbReference type="EMBL" id="VULX01000026">
    <property type="protein sequence ID" value="MSR92253.1"/>
    <property type="molecule type" value="Genomic_DNA"/>
</dbReference>
<keyword evidence="3" id="KW-1185">Reference proteome</keyword>
<keyword evidence="1" id="KW-1133">Transmembrane helix</keyword>
<evidence type="ECO:0000313" key="3">
    <source>
        <dbReference type="Proteomes" id="UP000460287"/>
    </source>
</evidence>
<evidence type="ECO:0000313" key="2">
    <source>
        <dbReference type="EMBL" id="MSR92253.1"/>
    </source>
</evidence>
<evidence type="ECO:0000256" key="1">
    <source>
        <dbReference type="SAM" id="Phobius"/>
    </source>
</evidence>
<dbReference type="RefSeq" id="WP_154532147.1">
    <property type="nucleotide sequence ID" value="NZ_VULX01000026.1"/>
</dbReference>
<sequence>MNTKVIFKDLLYTVIALFFLSASIKDFLVYKKEKGRRELTSAIGAALVFIAASALVIISFFE</sequence>
<keyword evidence="1" id="KW-0812">Transmembrane</keyword>
<name>A0A7X2T2S2_9CLOT</name>
<comment type="caution">
    <text evidence="2">The sequence shown here is derived from an EMBL/GenBank/DDBJ whole genome shotgun (WGS) entry which is preliminary data.</text>
</comment>
<dbReference type="AlphaFoldDB" id="A0A7X2T2S2"/>
<proteinExistence type="predicted"/>
<feature type="transmembrane region" description="Helical" evidence="1">
    <location>
        <begin position="12"/>
        <end position="30"/>
    </location>
</feature>
<keyword evidence="1" id="KW-0472">Membrane</keyword>
<dbReference type="Proteomes" id="UP000460287">
    <property type="component" value="Unassembled WGS sequence"/>
</dbReference>
<accession>A0A7X2T2S2</accession>
<organism evidence="2 3">
    <name type="scientific">Inconstantimicrobium porci</name>
    <dbReference type="NCBI Taxonomy" id="2652291"/>
    <lineage>
        <taxon>Bacteria</taxon>
        <taxon>Bacillati</taxon>
        <taxon>Bacillota</taxon>
        <taxon>Clostridia</taxon>
        <taxon>Eubacteriales</taxon>
        <taxon>Clostridiaceae</taxon>
        <taxon>Inconstantimicrobium</taxon>
    </lineage>
</organism>
<feature type="transmembrane region" description="Helical" evidence="1">
    <location>
        <begin position="42"/>
        <end position="61"/>
    </location>
</feature>
<reference evidence="2 3" key="1">
    <citation type="submission" date="2019-08" db="EMBL/GenBank/DDBJ databases">
        <title>In-depth cultivation of the pig gut microbiome towards novel bacterial diversity and tailored functional studies.</title>
        <authorList>
            <person name="Wylensek D."/>
            <person name="Hitch T.C.A."/>
            <person name="Clavel T."/>
        </authorList>
    </citation>
    <scope>NUCLEOTIDE SEQUENCE [LARGE SCALE GENOMIC DNA]</scope>
    <source>
        <strain evidence="2 3">WCA-383-APC-5B</strain>
    </source>
</reference>